<accession>A0A2U1MB66</accession>
<dbReference type="InterPro" id="IPR000719">
    <property type="entry name" value="Prot_kinase_dom"/>
</dbReference>
<dbReference type="OrthoDB" id="1927500at2759"/>
<organism evidence="2 3">
    <name type="scientific">Artemisia annua</name>
    <name type="common">Sweet wormwood</name>
    <dbReference type="NCBI Taxonomy" id="35608"/>
    <lineage>
        <taxon>Eukaryota</taxon>
        <taxon>Viridiplantae</taxon>
        <taxon>Streptophyta</taxon>
        <taxon>Embryophyta</taxon>
        <taxon>Tracheophyta</taxon>
        <taxon>Spermatophyta</taxon>
        <taxon>Magnoliopsida</taxon>
        <taxon>eudicotyledons</taxon>
        <taxon>Gunneridae</taxon>
        <taxon>Pentapetalae</taxon>
        <taxon>asterids</taxon>
        <taxon>campanulids</taxon>
        <taxon>Asterales</taxon>
        <taxon>Asteraceae</taxon>
        <taxon>Asteroideae</taxon>
        <taxon>Anthemideae</taxon>
        <taxon>Artemisiinae</taxon>
        <taxon>Artemisia</taxon>
    </lineage>
</organism>
<evidence type="ECO:0000259" key="1">
    <source>
        <dbReference type="PROSITE" id="PS50011"/>
    </source>
</evidence>
<protein>
    <recommendedName>
        <fullName evidence="1">Protein kinase domain-containing protein</fullName>
    </recommendedName>
</protein>
<dbReference type="AlphaFoldDB" id="A0A2U1MB66"/>
<feature type="domain" description="Protein kinase" evidence="1">
    <location>
        <begin position="1"/>
        <end position="123"/>
    </location>
</feature>
<dbReference type="InterPro" id="IPR050823">
    <property type="entry name" value="Plant_Ser_Thr_Prot_Kinase"/>
</dbReference>
<dbReference type="PROSITE" id="PS50011">
    <property type="entry name" value="PROTEIN_KINASE_DOM"/>
    <property type="match status" value="1"/>
</dbReference>
<proteinExistence type="predicted"/>
<dbReference type="PANTHER" id="PTHR45621">
    <property type="entry name" value="OS01G0588500 PROTEIN-RELATED"/>
    <property type="match status" value="1"/>
</dbReference>
<dbReference type="Proteomes" id="UP000245207">
    <property type="component" value="Unassembled WGS sequence"/>
</dbReference>
<comment type="caution">
    <text evidence="2">The sequence shown here is derived from an EMBL/GenBank/DDBJ whole genome shotgun (WGS) entry which is preliminary data.</text>
</comment>
<evidence type="ECO:0000313" key="2">
    <source>
        <dbReference type="EMBL" id="PWA58456.1"/>
    </source>
</evidence>
<dbReference type="PROSITE" id="PS00109">
    <property type="entry name" value="PROTEIN_KINASE_TYR"/>
    <property type="match status" value="1"/>
</dbReference>
<dbReference type="InterPro" id="IPR011009">
    <property type="entry name" value="Kinase-like_dom_sf"/>
</dbReference>
<dbReference type="STRING" id="35608.A0A2U1MB66"/>
<evidence type="ECO:0000313" key="3">
    <source>
        <dbReference type="Proteomes" id="UP000245207"/>
    </source>
</evidence>
<name>A0A2U1MB66_ARTAN</name>
<sequence length="123" mass="13955">MGMTVLTYKERCIYDHGRLQWQLRLRALLGAGKGLAFLHNQTPHVIYRDFTPSNILLDQGYNGVLGDFGIARDGPTEDRSHISTRANGTLGYICPYYITTTRCLQYFPVDRPSMDEVVVELSL</sequence>
<keyword evidence="3" id="KW-1185">Reference proteome</keyword>
<dbReference type="GO" id="GO:0004672">
    <property type="term" value="F:protein kinase activity"/>
    <property type="evidence" value="ECO:0007669"/>
    <property type="project" value="InterPro"/>
</dbReference>
<dbReference type="InterPro" id="IPR008266">
    <property type="entry name" value="Tyr_kinase_AS"/>
</dbReference>
<dbReference type="SUPFAM" id="SSF56112">
    <property type="entry name" value="Protein kinase-like (PK-like)"/>
    <property type="match status" value="1"/>
</dbReference>
<dbReference type="EMBL" id="PKPP01005893">
    <property type="protein sequence ID" value="PWA58456.1"/>
    <property type="molecule type" value="Genomic_DNA"/>
</dbReference>
<gene>
    <name evidence="2" type="ORF">CTI12_AA400590</name>
</gene>
<reference evidence="2 3" key="1">
    <citation type="journal article" date="2018" name="Mol. Plant">
        <title>The genome of Artemisia annua provides insight into the evolution of Asteraceae family and artemisinin biosynthesis.</title>
        <authorList>
            <person name="Shen Q."/>
            <person name="Zhang L."/>
            <person name="Liao Z."/>
            <person name="Wang S."/>
            <person name="Yan T."/>
            <person name="Shi P."/>
            <person name="Liu M."/>
            <person name="Fu X."/>
            <person name="Pan Q."/>
            <person name="Wang Y."/>
            <person name="Lv Z."/>
            <person name="Lu X."/>
            <person name="Zhang F."/>
            <person name="Jiang W."/>
            <person name="Ma Y."/>
            <person name="Chen M."/>
            <person name="Hao X."/>
            <person name="Li L."/>
            <person name="Tang Y."/>
            <person name="Lv G."/>
            <person name="Zhou Y."/>
            <person name="Sun X."/>
            <person name="Brodelius P.E."/>
            <person name="Rose J.K.C."/>
            <person name="Tang K."/>
        </authorList>
    </citation>
    <scope>NUCLEOTIDE SEQUENCE [LARGE SCALE GENOMIC DNA]</scope>
    <source>
        <strain evidence="3">cv. Huhao1</strain>
        <tissue evidence="2">Leaf</tissue>
    </source>
</reference>
<dbReference type="Gene3D" id="1.10.510.10">
    <property type="entry name" value="Transferase(Phosphotransferase) domain 1"/>
    <property type="match status" value="1"/>
</dbReference>
<dbReference type="GO" id="GO:0005524">
    <property type="term" value="F:ATP binding"/>
    <property type="evidence" value="ECO:0007669"/>
    <property type="project" value="InterPro"/>
</dbReference>
<dbReference type="Pfam" id="PF00069">
    <property type="entry name" value="Pkinase"/>
    <property type="match status" value="1"/>
</dbReference>